<keyword evidence="1" id="KW-0472">Membrane</keyword>
<gene>
    <name evidence="2" type="ORF">GCM10011369_35280</name>
</gene>
<accession>A0A8J2UA75</accession>
<comment type="caution">
    <text evidence="2">The sequence shown here is derived from an EMBL/GenBank/DDBJ whole genome shotgun (WGS) entry which is preliminary data.</text>
</comment>
<dbReference type="Proteomes" id="UP000619743">
    <property type="component" value="Unassembled WGS sequence"/>
</dbReference>
<keyword evidence="3" id="KW-1185">Reference proteome</keyword>
<evidence type="ECO:0000256" key="1">
    <source>
        <dbReference type="SAM" id="Phobius"/>
    </source>
</evidence>
<dbReference type="EMBL" id="BMDX01000030">
    <property type="protein sequence ID" value="GGA90062.1"/>
    <property type="molecule type" value="Genomic_DNA"/>
</dbReference>
<reference evidence="3" key="1">
    <citation type="journal article" date="2019" name="Int. J. Syst. Evol. Microbiol.">
        <title>The Global Catalogue of Microorganisms (GCM) 10K type strain sequencing project: providing services to taxonomists for standard genome sequencing and annotation.</title>
        <authorList>
            <consortium name="The Broad Institute Genomics Platform"/>
            <consortium name="The Broad Institute Genome Sequencing Center for Infectious Disease"/>
            <person name="Wu L."/>
            <person name="Ma J."/>
        </authorList>
    </citation>
    <scope>NUCLEOTIDE SEQUENCE [LARGE SCALE GENOMIC DNA]</scope>
    <source>
        <strain evidence="3">CGMCC 1.10130</strain>
    </source>
</reference>
<organism evidence="2 3">
    <name type="scientific">Neiella marina</name>
    <dbReference type="NCBI Taxonomy" id="508461"/>
    <lineage>
        <taxon>Bacteria</taxon>
        <taxon>Pseudomonadati</taxon>
        <taxon>Pseudomonadota</taxon>
        <taxon>Gammaproteobacteria</taxon>
        <taxon>Alteromonadales</taxon>
        <taxon>Echinimonadaceae</taxon>
        <taxon>Neiella</taxon>
    </lineage>
</organism>
<sequence length="102" mass="11103">MFKDIFVVNCPCCNAPVDLKERVKLIKAGTIDCDHCQARLTESIVSSLLATCILGVPSWLLLDRVLSSYKVDADVSYLLGMTLCLGIAKLSAPLCTLVRVET</sequence>
<dbReference type="AlphaFoldDB" id="A0A8J2UA75"/>
<keyword evidence="1" id="KW-1133">Transmembrane helix</keyword>
<keyword evidence="1" id="KW-0812">Transmembrane</keyword>
<evidence type="ECO:0000313" key="2">
    <source>
        <dbReference type="EMBL" id="GGA90062.1"/>
    </source>
</evidence>
<feature type="transmembrane region" description="Helical" evidence="1">
    <location>
        <begin position="44"/>
        <end position="62"/>
    </location>
</feature>
<proteinExistence type="predicted"/>
<protein>
    <submittedName>
        <fullName evidence="2">Uncharacterized protein</fullName>
    </submittedName>
</protein>
<name>A0A8J2UA75_9GAMM</name>
<feature type="transmembrane region" description="Helical" evidence="1">
    <location>
        <begin position="77"/>
        <end position="98"/>
    </location>
</feature>
<evidence type="ECO:0000313" key="3">
    <source>
        <dbReference type="Proteomes" id="UP000619743"/>
    </source>
</evidence>